<dbReference type="InterPro" id="IPR014710">
    <property type="entry name" value="RmlC-like_jellyroll"/>
</dbReference>
<dbReference type="SUPFAM" id="SSF51182">
    <property type="entry name" value="RmlC-like cupins"/>
    <property type="match status" value="1"/>
</dbReference>
<comment type="caution">
    <text evidence="1">The sequence shown here is derived from an EMBL/GenBank/DDBJ whole genome shotgun (WGS) entry which is preliminary data.</text>
</comment>
<protein>
    <submittedName>
        <fullName evidence="1">Genome sequencing data, contig C317</fullName>
    </submittedName>
</protein>
<dbReference type="AlphaFoldDB" id="A0A7Z9BS35"/>
<dbReference type="Gene3D" id="2.60.120.10">
    <property type="entry name" value="Jelly Rolls"/>
    <property type="match status" value="1"/>
</dbReference>
<evidence type="ECO:0000313" key="1">
    <source>
        <dbReference type="EMBL" id="VXD19708.1"/>
    </source>
</evidence>
<dbReference type="RefSeq" id="WP_083622643.1">
    <property type="nucleotide sequence ID" value="NZ_LR734871.1"/>
</dbReference>
<dbReference type="CDD" id="cd10548">
    <property type="entry name" value="cupin_CDO"/>
    <property type="match status" value="1"/>
</dbReference>
<reference evidence="1" key="1">
    <citation type="submission" date="2019-10" db="EMBL/GenBank/DDBJ databases">
        <authorList>
            <consortium name="Genoscope - CEA"/>
            <person name="William W."/>
        </authorList>
    </citation>
    <scope>NUCLEOTIDE SEQUENCE [LARGE SCALE GENOMIC DNA]</scope>
    <source>
        <strain evidence="1">BBR_PRJEB10992</strain>
    </source>
</reference>
<keyword evidence="2" id="KW-1185">Reference proteome</keyword>
<dbReference type="Proteomes" id="UP000184550">
    <property type="component" value="Unassembled WGS sequence"/>
</dbReference>
<evidence type="ECO:0000313" key="2">
    <source>
        <dbReference type="Proteomes" id="UP000184550"/>
    </source>
</evidence>
<dbReference type="InterPro" id="IPR011051">
    <property type="entry name" value="RmlC_Cupin_sf"/>
</dbReference>
<sequence length="203" mass="23358">MTGQNWFVSNDGQCNLLKTIPFGENTTHPYRLYRFLTDLEDILDKISDDRLRLQAICPLVRQLLESSSWLQFAFLEPDPQTGWAVQNLYDEPFFPLTVQLVAWTPGAISPIHNHGSWGVVALLNGEEKNTFWQRSPTAKFPDRIQTIRDHLLTPGDILCLMPNAIHQVEAMTPNPTISLNLYGETYHDLRFEFDPILHTAYNF</sequence>
<dbReference type="OrthoDB" id="7059163at2"/>
<accession>A0A7Z9BS35</accession>
<proteinExistence type="predicted"/>
<gene>
    <name evidence="1" type="ORF">PL8927_630134</name>
</gene>
<name>A0A7Z9BS35_9CYAN</name>
<dbReference type="EMBL" id="CZCU02000139">
    <property type="protein sequence ID" value="VXD19708.1"/>
    <property type="molecule type" value="Genomic_DNA"/>
</dbReference>
<organism evidence="1 2">
    <name type="scientific">Planktothrix serta PCC 8927</name>
    <dbReference type="NCBI Taxonomy" id="671068"/>
    <lineage>
        <taxon>Bacteria</taxon>
        <taxon>Bacillati</taxon>
        <taxon>Cyanobacteriota</taxon>
        <taxon>Cyanophyceae</taxon>
        <taxon>Oscillatoriophycideae</taxon>
        <taxon>Oscillatoriales</taxon>
        <taxon>Microcoleaceae</taxon>
        <taxon>Planktothrix</taxon>
    </lineage>
</organism>